<feature type="compositionally biased region" description="Basic and acidic residues" evidence="6">
    <location>
        <begin position="332"/>
        <end position="342"/>
    </location>
</feature>
<sequence>MDPKPEATAPPLPELEMHHHHPAVANFRSFVTEMAVALASKPLTPAHKSLVQKRLIHFFPDAHTPRHPVYAAMIHRAIIELNEQGGSREESISTFIQNEYHDLPRAHSSFLKHHLWKLCESGEITMTRDKSYLLGKREELKIKRKKLGRPRKIKEEEQMESIDMDIRVTQVQNTVVEEQNQLTEKWDEVFAEIQDEVIVEHDQVEEQNEANRETNQAELQNESLENELQEQENRASGEMNTPQKQEAGVRQEQNQPEEGKNDAAKGQALSEEQQIEAIEEKNQSLVQQSVVLSEQDQQQEQEIIVALGQKQQADQRNRIMEKQSQRVHPKRLRSDSQAEKDKPKKRIKKSLVTCIIPDLPPDMPLKFRERIEGFNASEVVFVIQKRLYKTDVSEGHNRLFMPFSQIKTEFLRPEEKTILKNRNGKKIPEIEVLLIEPSCEHDWTMSLKILEMRKASGQLSYVYNLGTNWNKVVSNNSLCKGMIVQLWAFRVDSKLCFVLGKVVTGDEDDAIADQSTSASRKRRKKLGRPHKIDLMKEEHRPKEEKEIIDMEIQVTEEQNKVTEEQNMQTEIGTMYENNGRSNSRASGRGSHHR</sequence>
<keyword evidence="2" id="KW-0805">Transcription regulation</keyword>
<dbReference type="OrthoDB" id="1110759at2759"/>
<dbReference type="Pfam" id="PF03754">
    <property type="entry name" value="At2g31720-like"/>
    <property type="match status" value="1"/>
</dbReference>
<dbReference type="STRING" id="1590841.A0A2R6PBD4"/>
<dbReference type="AlphaFoldDB" id="A0A2R6PBD4"/>
<dbReference type="InterPro" id="IPR005818">
    <property type="entry name" value="Histone_H1/H5_H15"/>
</dbReference>
<feature type="compositionally biased region" description="Basic and acidic residues" evidence="6">
    <location>
        <begin position="314"/>
        <end position="324"/>
    </location>
</feature>
<proteinExistence type="predicted"/>
<name>A0A2R6PBD4_ACTCC</name>
<dbReference type="PANTHER" id="PTHR31541">
    <property type="entry name" value="B3 DOMAIN PLANT PROTEIN-RELATED"/>
    <property type="match status" value="1"/>
</dbReference>
<feature type="region of interest" description="Disordered" evidence="6">
    <location>
        <begin position="511"/>
        <end position="593"/>
    </location>
</feature>
<feature type="compositionally biased region" description="Low complexity" evidence="6">
    <location>
        <begin position="577"/>
        <end position="593"/>
    </location>
</feature>
<evidence type="ECO:0000256" key="6">
    <source>
        <dbReference type="SAM" id="MobiDB-lite"/>
    </source>
</evidence>
<feature type="region of interest" description="Disordered" evidence="6">
    <location>
        <begin position="204"/>
        <end position="270"/>
    </location>
</feature>
<dbReference type="GO" id="GO:0005634">
    <property type="term" value="C:nucleus"/>
    <property type="evidence" value="ECO:0007669"/>
    <property type="project" value="UniProtKB-SubCell"/>
</dbReference>
<feature type="compositionally biased region" description="Basic residues" evidence="6">
    <location>
        <begin position="519"/>
        <end position="529"/>
    </location>
</feature>
<dbReference type="InterPro" id="IPR036388">
    <property type="entry name" value="WH-like_DNA-bd_sf"/>
</dbReference>
<dbReference type="InParanoid" id="A0A2R6PBD4"/>
<dbReference type="SUPFAM" id="SSF46785">
    <property type="entry name" value="Winged helix' DNA-binding domain"/>
    <property type="match status" value="1"/>
</dbReference>
<comment type="caution">
    <text evidence="8">The sequence shown here is derived from an EMBL/GenBank/DDBJ whole genome shotgun (WGS) entry which is preliminary data.</text>
</comment>
<dbReference type="EMBL" id="NKQK01000027">
    <property type="protein sequence ID" value="PSR88332.1"/>
    <property type="molecule type" value="Genomic_DNA"/>
</dbReference>
<keyword evidence="9" id="KW-1185">Reference proteome</keyword>
<reference evidence="9" key="2">
    <citation type="journal article" date="2018" name="BMC Genomics">
        <title>A manually annotated Actinidia chinensis var. chinensis (kiwifruit) genome highlights the challenges associated with draft genomes and gene prediction in plants.</title>
        <authorList>
            <person name="Pilkington S.M."/>
            <person name="Crowhurst R."/>
            <person name="Hilario E."/>
            <person name="Nardozza S."/>
            <person name="Fraser L."/>
            <person name="Peng Y."/>
            <person name="Gunaseelan K."/>
            <person name="Simpson R."/>
            <person name="Tahir J."/>
            <person name="Deroles S.C."/>
            <person name="Templeton K."/>
            <person name="Luo Z."/>
            <person name="Davy M."/>
            <person name="Cheng C."/>
            <person name="McNeilage M."/>
            <person name="Scaglione D."/>
            <person name="Liu Y."/>
            <person name="Zhang Q."/>
            <person name="Datson P."/>
            <person name="De Silva N."/>
            <person name="Gardiner S.E."/>
            <person name="Bassett H."/>
            <person name="Chagne D."/>
            <person name="McCallum J."/>
            <person name="Dzierzon H."/>
            <person name="Deng C."/>
            <person name="Wang Y.Y."/>
            <person name="Barron L."/>
            <person name="Manako K."/>
            <person name="Bowen J."/>
            <person name="Foster T.M."/>
            <person name="Erridge Z.A."/>
            <person name="Tiffin H."/>
            <person name="Waite C.N."/>
            <person name="Davies K.M."/>
            <person name="Grierson E.P."/>
            <person name="Laing W.A."/>
            <person name="Kirk R."/>
            <person name="Chen X."/>
            <person name="Wood M."/>
            <person name="Montefiori M."/>
            <person name="Brummell D.A."/>
            <person name="Schwinn K.E."/>
            <person name="Catanach A."/>
            <person name="Fullerton C."/>
            <person name="Li D."/>
            <person name="Meiyalaghan S."/>
            <person name="Nieuwenhuizen N."/>
            <person name="Read N."/>
            <person name="Prakash R."/>
            <person name="Hunter D."/>
            <person name="Zhang H."/>
            <person name="McKenzie M."/>
            <person name="Knabel M."/>
            <person name="Harris A."/>
            <person name="Allan A.C."/>
            <person name="Gleave A."/>
            <person name="Chen A."/>
            <person name="Janssen B.J."/>
            <person name="Plunkett B."/>
            <person name="Ampomah-Dwamena C."/>
            <person name="Voogd C."/>
            <person name="Leif D."/>
            <person name="Lafferty D."/>
            <person name="Souleyre E.J.F."/>
            <person name="Varkonyi-Gasic E."/>
            <person name="Gambi F."/>
            <person name="Hanley J."/>
            <person name="Yao J.L."/>
            <person name="Cheung J."/>
            <person name="David K.M."/>
            <person name="Warren B."/>
            <person name="Marsh K."/>
            <person name="Snowden K.C."/>
            <person name="Lin-Wang K."/>
            <person name="Brian L."/>
            <person name="Martinez-Sanchez M."/>
            <person name="Wang M."/>
            <person name="Ileperuma N."/>
            <person name="Macnee N."/>
            <person name="Campin R."/>
            <person name="McAtee P."/>
            <person name="Drummond R.S.M."/>
            <person name="Espley R.V."/>
            <person name="Ireland H.S."/>
            <person name="Wu R."/>
            <person name="Atkinson R.G."/>
            <person name="Karunairetnam S."/>
            <person name="Bulley S."/>
            <person name="Chunkath S."/>
            <person name="Hanley Z."/>
            <person name="Storey R."/>
            <person name="Thrimawithana A.H."/>
            <person name="Thomson S."/>
            <person name="David C."/>
            <person name="Testolin R."/>
            <person name="Huang H."/>
            <person name="Hellens R.P."/>
            <person name="Schaffer R.J."/>
        </authorList>
    </citation>
    <scope>NUCLEOTIDE SEQUENCE [LARGE SCALE GENOMIC DNA]</scope>
    <source>
        <strain evidence="9">cv. Red5</strain>
    </source>
</reference>
<dbReference type="Proteomes" id="UP000241394">
    <property type="component" value="Chromosome LG27"/>
</dbReference>
<protein>
    <submittedName>
        <fullName evidence="8">B3 domain-containing protein</fullName>
    </submittedName>
</protein>
<dbReference type="GO" id="GO:0003677">
    <property type="term" value="F:DNA binding"/>
    <property type="evidence" value="ECO:0007669"/>
    <property type="project" value="UniProtKB-KW"/>
</dbReference>
<dbReference type="GO" id="GO:0006334">
    <property type="term" value="P:nucleosome assembly"/>
    <property type="evidence" value="ECO:0007669"/>
    <property type="project" value="InterPro"/>
</dbReference>
<dbReference type="InterPro" id="IPR015300">
    <property type="entry name" value="DNA-bd_pseudobarrel_sf"/>
</dbReference>
<evidence type="ECO:0000256" key="5">
    <source>
        <dbReference type="ARBA" id="ARBA00023242"/>
    </source>
</evidence>
<dbReference type="PROSITE" id="PS51504">
    <property type="entry name" value="H15"/>
    <property type="match status" value="1"/>
</dbReference>
<evidence type="ECO:0000256" key="2">
    <source>
        <dbReference type="ARBA" id="ARBA00023015"/>
    </source>
</evidence>
<comment type="subcellular location">
    <subcellularLocation>
        <location evidence="1">Nucleus</location>
    </subcellularLocation>
</comment>
<evidence type="ECO:0000256" key="3">
    <source>
        <dbReference type="ARBA" id="ARBA00023125"/>
    </source>
</evidence>
<evidence type="ECO:0000256" key="4">
    <source>
        <dbReference type="ARBA" id="ARBA00023163"/>
    </source>
</evidence>
<feature type="domain" description="H15" evidence="7">
    <location>
        <begin position="66"/>
        <end position="136"/>
    </location>
</feature>
<reference evidence="8 9" key="1">
    <citation type="submission" date="2017-07" db="EMBL/GenBank/DDBJ databases">
        <title>An improved, manually edited Actinidia chinensis var. chinensis (kiwifruit) genome highlights the challenges associated with draft genomes and gene prediction in plants.</title>
        <authorList>
            <person name="Pilkington S."/>
            <person name="Crowhurst R."/>
            <person name="Hilario E."/>
            <person name="Nardozza S."/>
            <person name="Fraser L."/>
            <person name="Peng Y."/>
            <person name="Gunaseelan K."/>
            <person name="Simpson R."/>
            <person name="Tahir J."/>
            <person name="Deroles S."/>
            <person name="Templeton K."/>
            <person name="Luo Z."/>
            <person name="Davy M."/>
            <person name="Cheng C."/>
            <person name="Mcneilage M."/>
            <person name="Scaglione D."/>
            <person name="Liu Y."/>
            <person name="Zhang Q."/>
            <person name="Datson P."/>
            <person name="De Silva N."/>
            <person name="Gardiner S."/>
            <person name="Bassett H."/>
            <person name="Chagne D."/>
            <person name="Mccallum J."/>
            <person name="Dzierzon H."/>
            <person name="Deng C."/>
            <person name="Wang Y.-Y."/>
            <person name="Barron N."/>
            <person name="Manako K."/>
            <person name="Bowen J."/>
            <person name="Foster T."/>
            <person name="Erridge Z."/>
            <person name="Tiffin H."/>
            <person name="Waite C."/>
            <person name="Davies K."/>
            <person name="Grierson E."/>
            <person name="Laing W."/>
            <person name="Kirk R."/>
            <person name="Chen X."/>
            <person name="Wood M."/>
            <person name="Montefiori M."/>
            <person name="Brummell D."/>
            <person name="Schwinn K."/>
            <person name="Catanach A."/>
            <person name="Fullerton C."/>
            <person name="Li D."/>
            <person name="Meiyalaghan S."/>
            <person name="Nieuwenhuizen N."/>
            <person name="Read N."/>
            <person name="Prakash R."/>
            <person name="Hunter D."/>
            <person name="Zhang H."/>
            <person name="Mckenzie M."/>
            <person name="Knabel M."/>
            <person name="Harris A."/>
            <person name="Allan A."/>
            <person name="Chen A."/>
            <person name="Janssen B."/>
            <person name="Plunkett B."/>
            <person name="Dwamena C."/>
            <person name="Voogd C."/>
            <person name="Leif D."/>
            <person name="Lafferty D."/>
            <person name="Souleyre E."/>
            <person name="Varkonyi-Gasic E."/>
            <person name="Gambi F."/>
            <person name="Hanley J."/>
            <person name="Yao J.-L."/>
            <person name="Cheung J."/>
            <person name="David K."/>
            <person name="Warren B."/>
            <person name="Marsh K."/>
            <person name="Snowden K."/>
            <person name="Lin-Wang K."/>
            <person name="Brian L."/>
            <person name="Martinez-Sanchez M."/>
            <person name="Wang M."/>
            <person name="Ileperuma N."/>
            <person name="Macnee N."/>
            <person name="Campin R."/>
            <person name="Mcatee P."/>
            <person name="Drummond R."/>
            <person name="Espley R."/>
            <person name="Ireland H."/>
            <person name="Wu R."/>
            <person name="Atkinson R."/>
            <person name="Karunairetnam S."/>
            <person name="Bulley S."/>
            <person name="Chunkath S."/>
            <person name="Hanley Z."/>
            <person name="Storey R."/>
            <person name="Thrimawithana A."/>
            <person name="Thomson S."/>
            <person name="David C."/>
            <person name="Testolin R."/>
        </authorList>
    </citation>
    <scope>NUCLEOTIDE SEQUENCE [LARGE SCALE GENOMIC DNA]</scope>
    <source>
        <strain evidence="9">cv. Red5</strain>
        <tissue evidence="8">Young leaf</tissue>
    </source>
</reference>
<dbReference type="Gene3D" id="2.40.330.10">
    <property type="entry name" value="DNA-binding pseudobarrel domain"/>
    <property type="match status" value="1"/>
</dbReference>
<feature type="region of interest" description="Disordered" evidence="6">
    <location>
        <begin position="314"/>
        <end position="346"/>
    </location>
</feature>
<dbReference type="Gramene" id="PSR88332">
    <property type="protein sequence ID" value="PSR88332"/>
    <property type="gene ID" value="CEY00_Acc31380"/>
</dbReference>
<evidence type="ECO:0000259" key="7">
    <source>
        <dbReference type="PROSITE" id="PS51504"/>
    </source>
</evidence>
<dbReference type="PANTHER" id="PTHR31541:SF25">
    <property type="entry name" value="GAMMA-GLIADIN B"/>
    <property type="match status" value="1"/>
</dbReference>
<evidence type="ECO:0000256" key="1">
    <source>
        <dbReference type="ARBA" id="ARBA00004123"/>
    </source>
</evidence>
<dbReference type="SMART" id="SM00526">
    <property type="entry name" value="H15"/>
    <property type="match status" value="1"/>
</dbReference>
<accession>A0A2R6PBD4</accession>
<dbReference type="GO" id="GO:0000786">
    <property type="term" value="C:nucleosome"/>
    <property type="evidence" value="ECO:0007669"/>
    <property type="project" value="InterPro"/>
</dbReference>
<feature type="compositionally biased region" description="Basic and acidic residues" evidence="6">
    <location>
        <begin position="530"/>
        <end position="548"/>
    </location>
</feature>
<dbReference type="InterPro" id="IPR005508">
    <property type="entry name" value="At2g31720-like"/>
</dbReference>
<keyword evidence="4" id="KW-0804">Transcription</keyword>
<dbReference type="Pfam" id="PF00538">
    <property type="entry name" value="Linker_histone"/>
    <property type="match status" value="1"/>
</dbReference>
<keyword evidence="3" id="KW-0238">DNA-binding</keyword>
<organism evidence="8 9">
    <name type="scientific">Actinidia chinensis var. chinensis</name>
    <name type="common">Chinese soft-hair kiwi</name>
    <dbReference type="NCBI Taxonomy" id="1590841"/>
    <lineage>
        <taxon>Eukaryota</taxon>
        <taxon>Viridiplantae</taxon>
        <taxon>Streptophyta</taxon>
        <taxon>Embryophyta</taxon>
        <taxon>Tracheophyta</taxon>
        <taxon>Spermatophyta</taxon>
        <taxon>Magnoliopsida</taxon>
        <taxon>eudicotyledons</taxon>
        <taxon>Gunneridae</taxon>
        <taxon>Pentapetalae</taxon>
        <taxon>asterids</taxon>
        <taxon>Ericales</taxon>
        <taxon>Actinidiaceae</taxon>
        <taxon>Actinidia</taxon>
    </lineage>
</organism>
<dbReference type="Gene3D" id="1.10.10.10">
    <property type="entry name" value="Winged helix-like DNA-binding domain superfamily/Winged helix DNA-binding domain"/>
    <property type="match status" value="1"/>
</dbReference>
<dbReference type="SUPFAM" id="SSF101936">
    <property type="entry name" value="DNA-binding pseudobarrel domain"/>
    <property type="match status" value="1"/>
</dbReference>
<evidence type="ECO:0000313" key="9">
    <source>
        <dbReference type="Proteomes" id="UP000241394"/>
    </source>
</evidence>
<dbReference type="InterPro" id="IPR036390">
    <property type="entry name" value="WH_DNA-bd_sf"/>
</dbReference>
<keyword evidence="5" id="KW-0539">Nucleus</keyword>
<evidence type="ECO:0000313" key="8">
    <source>
        <dbReference type="EMBL" id="PSR88332.1"/>
    </source>
</evidence>
<gene>
    <name evidence="8" type="ORF">CEY00_Acc31380</name>
</gene>